<dbReference type="EMBL" id="BAAAGA010000006">
    <property type="protein sequence ID" value="GAA0627783.1"/>
    <property type="molecule type" value="Genomic_DNA"/>
</dbReference>
<proteinExistence type="predicted"/>
<dbReference type="Proteomes" id="UP001501352">
    <property type="component" value="Unassembled WGS sequence"/>
</dbReference>
<accession>A0ABN1H358</accession>
<keyword evidence="2" id="KW-1185">Reference proteome</keyword>
<dbReference type="RefSeq" id="WP_343794415.1">
    <property type="nucleotide sequence ID" value="NZ_BAAAGA010000006.1"/>
</dbReference>
<comment type="caution">
    <text evidence="1">The sequence shown here is derived from an EMBL/GenBank/DDBJ whole genome shotgun (WGS) entry which is preliminary data.</text>
</comment>
<evidence type="ECO:0000313" key="2">
    <source>
        <dbReference type="Proteomes" id="UP001501352"/>
    </source>
</evidence>
<name>A0ABN1H358_9CAUL</name>
<protein>
    <submittedName>
        <fullName evidence="1">Uncharacterized protein</fullName>
    </submittedName>
</protein>
<reference evidence="1 2" key="1">
    <citation type="journal article" date="2019" name="Int. J. Syst. Evol. Microbiol.">
        <title>The Global Catalogue of Microorganisms (GCM) 10K type strain sequencing project: providing services to taxonomists for standard genome sequencing and annotation.</title>
        <authorList>
            <consortium name="The Broad Institute Genomics Platform"/>
            <consortium name="The Broad Institute Genome Sequencing Center for Infectious Disease"/>
            <person name="Wu L."/>
            <person name="Ma J."/>
        </authorList>
    </citation>
    <scope>NUCLEOTIDE SEQUENCE [LARGE SCALE GENOMIC DNA]</scope>
    <source>
        <strain evidence="1 2">JCM 12928</strain>
    </source>
</reference>
<gene>
    <name evidence="1" type="ORF">GCM10009422_26020</name>
</gene>
<evidence type="ECO:0000313" key="1">
    <source>
        <dbReference type="EMBL" id="GAA0627783.1"/>
    </source>
</evidence>
<organism evidence="1 2">
    <name type="scientific">Brevundimonas kwangchunensis</name>
    <dbReference type="NCBI Taxonomy" id="322163"/>
    <lineage>
        <taxon>Bacteria</taxon>
        <taxon>Pseudomonadati</taxon>
        <taxon>Pseudomonadota</taxon>
        <taxon>Alphaproteobacteria</taxon>
        <taxon>Caulobacterales</taxon>
        <taxon>Caulobacteraceae</taxon>
        <taxon>Brevundimonas</taxon>
    </lineage>
</organism>
<sequence>MKYRAIFSIDFDAFDQPELRQRKQEFAEWLVALERGFGPTVLTVKERRPRLGPRARAPLDVWDGQVRSGEPVEDV</sequence>